<dbReference type="Proteomes" id="UP001055879">
    <property type="component" value="Linkage Group LG05"/>
</dbReference>
<dbReference type="EMBL" id="CM042051">
    <property type="protein sequence ID" value="KAI3727923.1"/>
    <property type="molecule type" value="Genomic_DNA"/>
</dbReference>
<organism evidence="1 2">
    <name type="scientific">Arctium lappa</name>
    <name type="common">Greater burdock</name>
    <name type="synonym">Lappa major</name>
    <dbReference type="NCBI Taxonomy" id="4217"/>
    <lineage>
        <taxon>Eukaryota</taxon>
        <taxon>Viridiplantae</taxon>
        <taxon>Streptophyta</taxon>
        <taxon>Embryophyta</taxon>
        <taxon>Tracheophyta</taxon>
        <taxon>Spermatophyta</taxon>
        <taxon>Magnoliopsida</taxon>
        <taxon>eudicotyledons</taxon>
        <taxon>Gunneridae</taxon>
        <taxon>Pentapetalae</taxon>
        <taxon>asterids</taxon>
        <taxon>campanulids</taxon>
        <taxon>Asterales</taxon>
        <taxon>Asteraceae</taxon>
        <taxon>Carduoideae</taxon>
        <taxon>Cardueae</taxon>
        <taxon>Arctiinae</taxon>
        <taxon>Arctium</taxon>
    </lineage>
</organism>
<reference evidence="1 2" key="2">
    <citation type="journal article" date="2022" name="Mol. Ecol. Resour.">
        <title>The genomes of chicory, endive, great burdock and yacon provide insights into Asteraceae paleo-polyploidization history and plant inulin production.</title>
        <authorList>
            <person name="Fan W."/>
            <person name="Wang S."/>
            <person name="Wang H."/>
            <person name="Wang A."/>
            <person name="Jiang F."/>
            <person name="Liu H."/>
            <person name="Zhao H."/>
            <person name="Xu D."/>
            <person name="Zhang Y."/>
        </authorList>
    </citation>
    <scope>NUCLEOTIDE SEQUENCE [LARGE SCALE GENOMIC DNA]</scope>
    <source>
        <strain evidence="2">cv. Niubang</strain>
    </source>
</reference>
<accession>A0ACB9C144</accession>
<reference evidence="2" key="1">
    <citation type="journal article" date="2022" name="Mol. Ecol. Resour.">
        <title>The genomes of chicory, endive, great burdock and yacon provide insights into Asteraceae palaeo-polyploidization history and plant inulin production.</title>
        <authorList>
            <person name="Fan W."/>
            <person name="Wang S."/>
            <person name="Wang H."/>
            <person name="Wang A."/>
            <person name="Jiang F."/>
            <person name="Liu H."/>
            <person name="Zhao H."/>
            <person name="Xu D."/>
            <person name="Zhang Y."/>
        </authorList>
    </citation>
    <scope>NUCLEOTIDE SEQUENCE [LARGE SCALE GENOMIC DNA]</scope>
    <source>
        <strain evidence="2">cv. Niubang</strain>
    </source>
</reference>
<name>A0ACB9C144_ARCLA</name>
<protein>
    <submittedName>
        <fullName evidence="1">Uncharacterized protein</fullName>
    </submittedName>
</protein>
<gene>
    <name evidence="1" type="ORF">L6452_16545</name>
</gene>
<sequence length="239" mass="26526">MAFYLDEEQVWKCPNHPSKRRRSGVCPTCLRERLVTLCPECANTRPCACCPAPIDSMSSSSSSSSSFSRFQSSRGGSLRDGFLSFAGAGEVGRVSNLIENEPAFRKSRSLAIPFLRSRSKYAGGGCDRVLFEDDDKKVLPRVSRSKINFWSVFRVSKTKKCDVHGDGLEEDSNKSDISAATDDYSRMMRSRSVAVGAGDGFSPVAAKRRGWYFPSPMKAFRLSKTSKVQLHERSPMHRG</sequence>
<evidence type="ECO:0000313" key="1">
    <source>
        <dbReference type="EMBL" id="KAI3727923.1"/>
    </source>
</evidence>
<evidence type="ECO:0000313" key="2">
    <source>
        <dbReference type="Proteomes" id="UP001055879"/>
    </source>
</evidence>
<proteinExistence type="predicted"/>
<comment type="caution">
    <text evidence="1">The sequence shown here is derived from an EMBL/GenBank/DDBJ whole genome shotgun (WGS) entry which is preliminary data.</text>
</comment>
<keyword evidence="2" id="KW-1185">Reference proteome</keyword>